<dbReference type="PROSITE" id="PS50977">
    <property type="entry name" value="HTH_TETR_2"/>
    <property type="match status" value="1"/>
</dbReference>
<dbReference type="EMBL" id="CAEZTD010000011">
    <property type="protein sequence ID" value="CAB4553994.1"/>
    <property type="molecule type" value="Genomic_DNA"/>
</dbReference>
<evidence type="ECO:0000313" key="5">
    <source>
        <dbReference type="EMBL" id="CAB4553994.1"/>
    </source>
</evidence>
<keyword evidence="1" id="KW-0805">Transcription regulation</keyword>
<dbReference type="InterPro" id="IPR009057">
    <property type="entry name" value="Homeodomain-like_sf"/>
</dbReference>
<dbReference type="InterPro" id="IPR001647">
    <property type="entry name" value="HTH_TetR"/>
</dbReference>
<gene>
    <name evidence="5" type="ORF">UFOPK1591_00249</name>
</gene>
<evidence type="ECO:0000256" key="2">
    <source>
        <dbReference type="ARBA" id="ARBA00023125"/>
    </source>
</evidence>
<dbReference type="SUPFAM" id="SSF46689">
    <property type="entry name" value="Homeodomain-like"/>
    <property type="match status" value="1"/>
</dbReference>
<evidence type="ECO:0000256" key="3">
    <source>
        <dbReference type="ARBA" id="ARBA00023163"/>
    </source>
</evidence>
<dbReference type="SUPFAM" id="SSF48498">
    <property type="entry name" value="Tetracyclin repressor-like, C-terminal domain"/>
    <property type="match status" value="1"/>
</dbReference>
<organism evidence="5">
    <name type="scientific">freshwater metagenome</name>
    <dbReference type="NCBI Taxonomy" id="449393"/>
    <lineage>
        <taxon>unclassified sequences</taxon>
        <taxon>metagenomes</taxon>
        <taxon>ecological metagenomes</taxon>
    </lineage>
</organism>
<accession>A0A6J6CS43</accession>
<sequence length="203" mass="22644">MYPVNIKLMNKKTYHHGNLEEALLTVGMKEAKASGFRNLGVTHLAKMVGVTPMAVYRHFPSGENLKAAISQQAREELARRMLEALENEEDVKRKFMATGREYIRFGLEEPGLFAVAFIDCDASPQREDNPSARAILHDAILDLCNEGLVKPAELESVANFAWSIVHGFAMLASGNNPFRPEISPSVIENLLERSWLGVTQFSK</sequence>
<reference evidence="5" key="1">
    <citation type="submission" date="2020-05" db="EMBL/GenBank/DDBJ databases">
        <authorList>
            <person name="Chiriac C."/>
            <person name="Salcher M."/>
            <person name="Ghai R."/>
            <person name="Kavagutti S V."/>
        </authorList>
    </citation>
    <scope>NUCLEOTIDE SEQUENCE</scope>
</reference>
<dbReference type="Pfam" id="PF00440">
    <property type="entry name" value="TetR_N"/>
    <property type="match status" value="1"/>
</dbReference>
<protein>
    <submittedName>
        <fullName evidence="5">Unannotated protein</fullName>
    </submittedName>
</protein>
<dbReference type="GO" id="GO:0003677">
    <property type="term" value="F:DNA binding"/>
    <property type="evidence" value="ECO:0007669"/>
    <property type="project" value="UniProtKB-KW"/>
</dbReference>
<feature type="domain" description="HTH tetR-type" evidence="4">
    <location>
        <begin position="17"/>
        <end position="77"/>
    </location>
</feature>
<keyword evidence="3" id="KW-0804">Transcription</keyword>
<evidence type="ECO:0000259" key="4">
    <source>
        <dbReference type="PROSITE" id="PS50977"/>
    </source>
</evidence>
<dbReference type="AlphaFoldDB" id="A0A6J6CS43"/>
<dbReference type="InterPro" id="IPR025996">
    <property type="entry name" value="MT1864/Rv1816-like_C"/>
</dbReference>
<evidence type="ECO:0000256" key="1">
    <source>
        <dbReference type="ARBA" id="ARBA00023015"/>
    </source>
</evidence>
<keyword evidence="2" id="KW-0238">DNA-binding</keyword>
<dbReference type="Pfam" id="PF13305">
    <property type="entry name" value="TetR_C_33"/>
    <property type="match status" value="1"/>
</dbReference>
<name>A0A6J6CS43_9ZZZZ</name>
<dbReference type="InterPro" id="IPR036271">
    <property type="entry name" value="Tet_transcr_reg_TetR-rel_C_sf"/>
</dbReference>
<dbReference type="Gene3D" id="1.10.357.10">
    <property type="entry name" value="Tetracycline Repressor, domain 2"/>
    <property type="match status" value="1"/>
</dbReference>
<proteinExistence type="predicted"/>